<proteinExistence type="predicted"/>
<sequence length="93" mass="10833">MVVSIIPDFRDGHAILQRNIYVWDIRMFRHVEVFMDCPLIVVQRKICIFSRFSDVIHVRGCVNSSILPTGDLETISISLRTVELDGKWIKMKN</sequence>
<name>A0A2T8KV71_9POAL</name>
<protein>
    <submittedName>
        <fullName evidence="1">Uncharacterized protein</fullName>
    </submittedName>
</protein>
<organism evidence="1">
    <name type="scientific">Panicum hallii</name>
    <dbReference type="NCBI Taxonomy" id="206008"/>
    <lineage>
        <taxon>Eukaryota</taxon>
        <taxon>Viridiplantae</taxon>
        <taxon>Streptophyta</taxon>
        <taxon>Embryophyta</taxon>
        <taxon>Tracheophyta</taxon>
        <taxon>Spermatophyta</taxon>
        <taxon>Magnoliopsida</taxon>
        <taxon>Liliopsida</taxon>
        <taxon>Poales</taxon>
        <taxon>Poaceae</taxon>
        <taxon>PACMAD clade</taxon>
        <taxon>Panicoideae</taxon>
        <taxon>Panicodae</taxon>
        <taxon>Paniceae</taxon>
        <taxon>Panicinae</taxon>
        <taxon>Panicum</taxon>
        <taxon>Panicum sect. Panicum</taxon>
    </lineage>
</organism>
<dbReference type="AlphaFoldDB" id="A0A2T8KV71"/>
<dbReference type="Proteomes" id="UP000243499">
    <property type="component" value="Chromosome 1"/>
</dbReference>
<reference evidence="1" key="1">
    <citation type="submission" date="2018-04" db="EMBL/GenBank/DDBJ databases">
        <title>WGS assembly of Panicum hallii.</title>
        <authorList>
            <person name="Lovell J."/>
            <person name="Jenkins J."/>
            <person name="Lowry D."/>
            <person name="Mamidi S."/>
            <person name="Sreedasyam A."/>
            <person name="Weng X."/>
            <person name="Barry K."/>
            <person name="Bonette J."/>
            <person name="Campitelli B."/>
            <person name="Daum C."/>
            <person name="Gordon S."/>
            <person name="Gould B."/>
            <person name="Lipzen A."/>
            <person name="Macqueen A."/>
            <person name="Palacio-Mejia J."/>
            <person name="Plott C."/>
            <person name="Shakirov E."/>
            <person name="Shu S."/>
            <person name="Yoshinaga Y."/>
            <person name="Zane M."/>
            <person name="Rokhsar D."/>
            <person name="Grimwood J."/>
            <person name="Schmutz J."/>
            <person name="Juenger T."/>
        </authorList>
    </citation>
    <scope>NUCLEOTIDE SEQUENCE [LARGE SCALE GENOMIC DNA]</scope>
    <source>
        <strain evidence="1">FIL2</strain>
    </source>
</reference>
<gene>
    <name evidence="1" type="ORF">PAHAL_1G142100</name>
</gene>
<accession>A0A2T8KV71</accession>
<dbReference type="Gramene" id="PVH66077">
    <property type="protein sequence ID" value="PVH66077"/>
    <property type="gene ID" value="PAHAL_1G142100"/>
</dbReference>
<evidence type="ECO:0000313" key="1">
    <source>
        <dbReference type="EMBL" id="PVH66077.1"/>
    </source>
</evidence>
<dbReference type="EMBL" id="CM008046">
    <property type="protein sequence ID" value="PVH66077.1"/>
    <property type="molecule type" value="Genomic_DNA"/>
</dbReference>